<comment type="similarity">
    <text evidence="1">Belongs to the LysR transcriptional regulatory family.</text>
</comment>
<keyword evidence="5" id="KW-0804">Transcription</keyword>
<sequence>MVRTCAAAGFTPRRAHQVSQTSTLLALVAAGLGIALVPRTANSIQLPGVHFVDLPDTESVELALAWRTADDSPLLARVLRALSETDLTDDRKTAA</sequence>
<dbReference type="Pfam" id="PF03466">
    <property type="entry name" value="LysR_substrate"/>
    <property type="match status" value="1"/>
</dbReference>
<proteinExistence type="inferred from homology"/>
<evidence type="ECO:0000256" key="4">
    <source>
        <dbReference type="ARBA" id="ARBA00023159"/>
    </source>
</evidence>
<dbReference type="CDD" id="cd08414">
    <property type="entry name" value="PBP2_LTTR_aromatics_like"/>
    <property type="match status" value="1"/>
</dbReference>
<evidence type="ECO:0000256" key="3">
    <source>
        <dbReference type="ARBA" id="ARBA00023125"/>
    </source>
</evidence>
<keyword evidence="3" id="KW-0238">DNA-binding</keyword>
<protein>
    <submittedName>
        <fullName evidence="7">LysR family substrate-binding domain-containing protein</fullName>
    </submittedName>
</protein>
<dbReference type="PANTHER" id="PTHR30346:SF28">
    <property type="entry name" value="HTH-TYPE TRANSCRIPTIONAL REGULATOR CYNR"/>
    <property type="match status" value="1"/>
</dbReference>
<evidence type="ECO:0000256" key="2">
    <source>
        <dbReference type="ARBA" id="ARBA00023015"/>
    </source>
</evidence>
<organism evidence="7 8">
    <name type="scientific">Tsukamurella spumae</name>
    <dbReference type="NCBI Taxonomy" id="44753"/>
    <lineage>
        <taxon>Bacteria</taxon>
        <taxon>Bacillati</taxon>
        <taxon>Actinomycetota</taxon>
        <taxon>Actinomycetes</taxon>
        <taxon>Mycobacteriales</taxon>
        <taxon>Tsukamurellaceae</taxon>
        <taxon>Tsukamurella</taxon>
    </lineage>
</organism>
<dbReference type="EMBL" id="JAAXOQ010000010">
    <property type="protein sequence ID" value="NKY18563.1"/>
    <property type="molecule type" value="Genomic_DNA"/>
</dbReference>
<feature type="domain" description="LysR substrate-binding" evidence="6">
    <location>
        <begin position="2"/>
        <end position="84"/>
    </location>
</feature>
<gene>
    <name evidence="7" type="ORF">HF999_09290</name>
</gene>
<keyword evidence="8" id="KW-1185">Reference proteome</keyword>
<dbReference type="AlphaFoldDB" id="A0A846X048"/>
<reference evidence="7 8" key="1">
    <citation type="submission" date="2020-04" db="EMBL/GenBank/DDBJ databases">
        <title>MicrobeNet Type strains.</title>
        <authorList>
            <person name="Nicholson A.C."/>
        </authorList>
    </citation>
    <scope>NUCLEOTIDE SEQUENCE [LARGE SCALE GENOMIC DNA]</scope>
    <source>
        <strain evidence="7 8">DSM 44113</strain>
    </source>
</reference>
<name>A0A846X048_9ACTN</name>
<evidence type="ECO:0000256" key="1">
    <source>
        <dbReference type="ARBA" id="ARBA00009437"/>
    </source>
</evidence>
<dbReference type="Gene3D" id="3.40.190.10">
    <property type="entry name" value="Periplasmic binding protein-like II"/>
    <property type="match status" value="2"/>
</dbReference>
<dbReference type="GO" id="GO:0032993">
    <property type="term" value="C:protein-DNA complex"/>
    <property type="evidence" value="ECO:0007669"/>
    <property type="project" value="TreeGrafter"/>
</dbReference>
<evidence type="ECO:0000259" key="6">
    <source>
        <dbReference type="Pfam" id="PF03466"/>
    </source>
</evidence>
<keyword evidence="4" id="KW-0010">Activator</keyword>
<keyword evidence="2" id="KW-0805">Transcription regulation</keyword>
<evidence type="ECO:0000256" key="5">
    <source>
        <dbReference type="ARBA" id="ARBA00023163"/>
    </source>
</evidence>
<dbReference type="PANTHER" id="PTHR30346">
    <property type="entry name" value="TRANSCRIPTIONAL DUAL REGULATOR HCAR-RELATED"/>
    <property type="match status" value="1"/>
</dbReference>
<dbReference type="SUPFAM" id="SSF53850">
    <property type="entry name" value="Periplasmic binding protein-like II"/>
    <property type="match status" value="1"/>
</dbReference>
<dbReference type="Proteomes" id="UP000582646">
    <property type="component" value="Unassembled WGS sequence"/>
</dbReference>
<accession>A0A846X048</accession>
<comment type="caution">
    <text evidence="7">The sequence shown here is derived from an EMBL/GenBank/DDBJ whole genome shotgun (WGS) entry which is preliminary data.</text>
</comment>
<dbReference type="GO" id="GO:0003677">
    <property type="term" value="F:DNA binding"/>
    <property type="evidence" value="ECO:0007669"/>
    <property type="project" value="UniProtKB-KW"/>
</dbReference>
<evidence type="ECO:0000313" key="8">
    <source>
        <dbReference type="Proteomes" id="UP000582646"/>
    </source>
</evidence>
<dbReference type="InterPro" id="IPR005119">
    <property type="entry name" value="LysR_subst-bd"/>
</dbReference>
<evidence type="ECO:0000313" key="7">
    <source>
        <dbReference type="EMBL" id="NKY18563.1"/>
    </source>
</evidence>
<dbReference type="GO" id="GO:0003700">
    <property type="term" value="F:DNA-binding transcription factor activity"/>
    <property type="evidence" value="ECO:0007669"/>
    <property type="project" value="TreeGrafter"/>
</dbReference>